<evidence type="ECO:0000313" key="2">
    <source>
        <dbReference type="EMBL" id="MBC5844091.1"/>
    </source>
</evidence>
<feature type="domain" description="ABC-three component systems C-terminal" evidence="1">
    <location>
        <begin position="271"/>
        <end position="404"/>
    </location>
</feature>
<proteinExistence type="predicted"/>
<comment type="caution">
    <text evidence="2">The sequence shown here is derived from an EMBL/GenBank/DDBJ whole genome shotgun (WGS) entry which is preliminary data.</text>
</comment>
<sequence length="408" mass="48310">MDEFKINDDHTAGPQLIGFDYQFLYFMYLTLDLSHGQKIGFEILDDIHIELSNGNIELLQTKHTIQKTVKGENINLTERDSDLWKSINNWILFMEASGNIDKFLGQTSFKLVTNKSILGNPFLNNVLKFKKKEISIKEFSDYIVDLYNNTSSIDIKAQIEKLKKLKQAHKAKFINQIQIISEPENIIDLIKKRIHKQIMKLDRVDDVYNSLYSNMQEDKFLTIIGRDKFSISFEHYSKRYGNCFDFAYEKSILPRRELNLIYPEDLKSQTFIKQLIDIGETFEDDSDEILTYTTSMLKTFNYLNDWKENGDILSTQKNEFDAEAVFIWQRIFKDKYRDYKSKINTGEIESDDEMVRRIAIECVDEVRKEKLRLKNDELNEELSNGQFYILSNEPRIGWHIDWTNKYKK</sequence>
<dbReference type="Proteomes" id="UP000641454">
    <property type="component" value="Unassembled WGS sequence"/>
</dbReference>
<evidence type="ECO:0000259" key="1">
    <source>
        <dbReference type="Pfam" id="PF20283"/>
    </source>
</evidence>
<reference evidence="2 3" key="1">
    <citation type="submission" date="2020-08" db="EMBL/GenBank/DDBJ databases">
        <title>Description of novel Flavobacterium F-392 isolate.</title>
        <authorList>
            <person name="Saticioglu I.B."/>
            <person name="Duman M."/>
            <person name="Altun S."/>
        </authorList>
    </citation>
    <scope>NUCLEOTIDE SEQUENCE [LARGE SCALE GENOMIC DNA]</scope>
    <source>
        <strain evidence="2 3">F-392</strain>
    </source>
</reference>
<dbReference type="Pfam" id="PF20283">
    <property type="entry name" value="CTD7"/>
    <property type="match status" value="1"/>
</dbReference>
<dbReference type="EMBL" id="JACRUL010000011">
    <property type="protein sequence ID" value="MBC5844091.1"/>
    <property type="molecule type" value="Genomic_DNA"/>
</dbReference>
<evidence type="ECO:0000313" key="3">
    <source>
        <dbReference type="Proteomes" id="UP000641454"/>
    </source>
</evidence>
<accession>A0A923SF07</accession>
<dbReference type="InterPro" id="IPR046913">
    <property type="entry name" value="ABC-3C_CTD7"/>
</dbReference>
<dbReference type="RefSeq" id="WP_187017761.1">
    <property type="nucleotide sequence ID" value="NZ_JACRUK010000011.1"/>
</dbReference>
<keyword evidence="3" id="KW-1185">Reference proteome</keyword>
<name>A0A923SF07_9FLAO</name>
<organism evidence="2 3">
    <name type="scientific">Flavobacterium muglaense</name>
    <dbReference type="NCBI Taxonomy" id="2764716"/>
    <lineage>
        <taxon>Bacteria</taxon>
        <taxon>Pseudomonadati</taxon>
        <taxon>Bacteroidota</taxon>
        <taxon>Flavobacteriia</taxon>
        <taxon>Flavobacteriales</taxon>
        <taxon>Flavobacteriaceae</taxon>
        <taxon>Flavobacterium</taxon>
    </lineage>
</organism>
<dbReference type="AlphaFoldDB" id="A0A923SF07"/>
<gene>
    <name evidence="2" type="ORF">H8R25_06535</name>
</gene>
<protein>
    <recommendedName>
        <fullName evidence="1">ABC-three component systems C-terminal domain-containing protein</fullName>
    </recommendedName>
</protein>